<dbReference type="GO" id="GO:0003697">
    <property type="term" value="F:single-stranded DNA binding"/>
    <property type="evidence" value="ECO:0007669"/>
    <property type="project" value="TreeGrafter"/>
</dbReference>
<protein>
    <recommendedName>
        <fullName evidence="2">Structural maintenance of chromosomes protein 5</fullName>
    </recommendedName>
</protein>
<dbReference type="GO" id="GO:0016887">
    <property type="term" value="F:ATP hydrolysis activity"/>
    <property type="evidence" value="ECO:0007669"/>
    <property type="project" value="InterPro"/>
</dbReference>
<dbReference type="Gene3D" id="3.40.50.300">
    <property type="entry name" value="P-loop containing nucleotide triphosphate hydrolases"/>
    <property type="match status" value="1"/>
</dbReference>
<dbReference type="SUPFAM" id="SSF52540">
    <property type="entry name" value="P-loop containing nucleoside triphosphate hydrolases"/>
    <property type="match status" value="1"/>
</dbReference>
<dbReference type="GO" id="GO:0005634">
    <property type="term" value="C:nucleus"/>
    <property type="evidence" value="ECO:0007669"/>
    <property type="project" value="TreeGrafter"/>
</dbReference>
<sequence length="223" mass="25092">MADRPAKRLKITRGEDDYKPGSITRIELHNFMTFGHITCKPAPRLNLVIAPNGPGKSSLVCAITLGLGGEAQLLGKATSVGAYVKRGEASGYTKITLRGDTEEEHIEIMRKIDTRNKSEWLYNGRVVPKKYVVEISQRFNVQVNNLTHNLTQGVLIEEKHNEMEDLKKQEETRQQRIFKAKEDLAAAELELENLTPYEPPTDEIVNYGFSLKMSGSTGSPWYD</sequence>
<gene>
    <name evidence="5" type="ORF">C1H46_022817</name>
</gene>
<dbReference type="PANTHER" id="PTHR45916">
    <property type="entry name" value="STRUCTURAL MAINTENANCE OF CHROMOSOMES PROTEIN 5"/>
    <property type="match status" value="1"/>
</dbReference>
<evidence type="ECO:0000313" key="5">
    <source>
        <dbReference type="EMBL" id="TQD91634.1"/>
    </source>
</evidence>
<name>A0A540LYR6_MALBA</name>
<dbReference type="Pfam" id="PF13476">
    <property type="entry name" value="AAA_23"/>
    <property type="match status" value="1"/>
</dbReference>
<keyword evidence="6" id="KW-1185">Reference proteome</keyword>
<accession>A0A540LYR6</accession>
<dbReference type="InterPro" id="IPR027417">
    <property type="entry name" value="P-loop_NTPase"/>
</dbReference>
<evidence type="ECO:0000259" key="4">
    <source>
        <dbReference type="Pfam" id="PF13476"/>
    </source>
</evidence>
<evidence type="ECO:0000256" key="3">
    <source>
        <dbReference type="ARBA" id="ARBA00023054"/>
    </source>
</evidence>
<dbReference type="PANTHER" id="PTHR45916:SF1">
    <property type="entry name" value="STRUCTURAL MAINTENANCE OF CHROMOSOMES PROTEIN 5"/>
    <property type="match status" value="1"/>
</dbReference>
<evidence type="ECO:0000256" key="2">
    <source>
        <dbReference type="ARBA" id="ARBA00018687"/>
    </source>
</evidence>
<dbReference type="GO" id="GO:0030915">
    <property type="term" value="C:Smc5-Smc6 complex"/>
    <property type="evidence" value="ECO:0007669"/>
    <property type="project" value="TreeGrafter"/>
</dbReference>
<dbReference type="GO" id="GO:0000724">
    <property type="term" value="P:double-strand break repair via homologous recombination"/>
    <property type="evidence" value="ECO:0007669"/>
    <property type="project" value="TreeGrafter"/>
</dbReference>
<feature type="domain" description="Rad50/SbcC-type AAA" evidence="4">
    <location>
        <begin position="25"/>
        <end position="192"/>
    </location>
</feature>
<evidence type="ECO:0000256" key="1">
    <source>
        <dbReference type="ARBA" id="ARBA00010171"/>
    </source>
</evidence>
<dbReference type="EMBL" id="VIEB01000413">
    <property type="protein sequence ID" value="TQD91634.1"/>
    <property type="molecule type" value="Genomic_DNA"/>
</dbReference>
<dbReference type="AlphaFoldDB" id="A0A540LYR6"/>
<reference evidence="5 6" key="1">
    <citation type="journal article" date="2019" name="G3 (Bethesda)">
        <title>Sequencing of a Wild Apple (Malus baccata) Genome Unravels the Differences Between Cultivated and Wild Apple Species Regarding Disease Resistance and Cold Tolerance.</title>
        <authorList>
            <person name="Chen X."/>
        </authorList>
    </citation>
    <scope>NUCLEOTIDE SEQUENCE [LARGE SCALE GENOMIC DNA]</scope>
    <source>
        <strain evidence="6">cv. Shandingzi</strain>
        <tissue evidence="5">Leaves</tissue>
    </source>
</reference>
<organism evidence="5 6">
    <name type="scientific">Malus baccata</name>
    <name type="common">Siberian crab apple</name>
    <name type="synonym">Pyrus baccata</name>
    <dbReference type="NCBI Taxonomy" id="106549"/>
    <lineage>
        <taxon>Eukaryota</taxon>
        <taxon>Viridiplantae</taxon>
        <taxon>Streptophyta</taxon>
        <taxon>Embryophyta</taxon>
        <taxon>Tracheophyta</taxon>
        <taxon>Spermatophyta</taxon>
        <taxon>Magnoliopsida</taxon>
        <taxon>eudicotyledons</taxon>
        <taxon>Gunneridae</taxon>
        <taxon>Pentapetalae</taxon>
        <taxon>rosids</taxon>
        <taxon>fabids</taxon>
        <taxon>Rosales</taxon>
        <taxon>Rosaceae</taxon>
        <taxon>Amygdaloideae</taxon>
        <taxon>Maleae</taxon>
        <taxon>Malus</taxon>
    </lineage>
</organism>
<comment type="similarity">
    <text evidence="1">Belongs to the SMC family. SMC5 subfamily.</text>
</comment>
<keyword evidence="3" id="KW-0175">Coiled coil</keyword>
<proteinExistence type="inferred from homology"/>
<evidence type="ECO:0000313" key="6">
    <source>
        <dbReference type="Proteomes" id="UP000315295"/>
    </source>
</evidence>
<dbReference type="InterPro" id="IPR038729">
    <property type="entry name" value="Rad50/SbcC_AAA"/>
</dbReference>
<dbReference type="Proteomes" id="UP000315295">
    <property type="component" value="Unassembled WGS sequence"/>
</dbReference>
<comment type="caution">
    <text evidence="5">The sequence shown here is derived from an EMBL/GenBank/DDBJ whole genome shotgun (WGS) entry which is preliminary data.</text>
</comment>
<dbReference type="STRING" id="106549.A0A540LYR6"/>